<dbReference type="Gene3D" id="1.10.10.160">
    <property type="match status" value="1"/>
</dbReference>
<evidence type="ECO:0000256" key="4">
    <source>
        <dbReference type="ARBA" id="ARBA00022840"/>
    </source>
</evidence>
<dbReference type="GO" id="GO:0005829">
    <property type="term" value="C:cytosol"/>
    <property type="evidence" value="ECO:0007669"/>
    <property type="project" value="TreeGrafter"/>
</dbReference>
<dbReference type="PaxDb" id="195103-CPF_0580"/>
<reference evidence="7 8" key="1">
    <citation type="journal article" date="2006" name="Genome Res.">
        <title>Skewed genomic variability in strains of the toxigenic bacterial pathogen, Clostridium perfringens.</title>
        <authorList>
            <person name="Myers G.S."/>
            <person name="Rasko D.A."/>
            <person name="Cheung J.K."/>
            <person name="Ravel J."/>
            <person name="Seshadri R."/>
            <person name="Deboy R.T."/>
            <person name="Ren Q."/>
            <person name="Varga J."/>
            <person name="Awad M.M."/>
            <person name="Brinkac L.M."/>
            <person name="Daugherty S.C."/>
            <person name="Haft D.H."/>
            <person name="Dodson R.J."/>
            <person name="Madupu R."/>
            <person name="Nelson W.C."/>
            <person name="Rosovitz M.J."/>
            <person name="Sullivan S.A."/>
            <person name="Khouri H."/>
            <person name="Dimitrov G.I."/>
            <person name="Watkins K.L."/>
            <person name="Mulligan S."/>
            <person name="Benton J."/>
            <person name="Radune D."/>
            <person name="Fisher D.J."/>
            <person name="Atkins H.S."/>
            <person name="Hiscox T."/>
            <person name="Jost B.H."/>
            <person name="Billington S.J."/>
            <person name="Songer J.G."/>
            <person name="McClane B.A."/>
            <person name="Titball R.W."/>
            <person name="Rood J.I."/>
            <person name="Melville S.B."/>
            <person name="Paulsen I.T."/>
        </authorList>
    </citation>
    <scope>NUCLEOTIDE SEQUENCE [LARGE SCALE GENOMIC DNA]</scope>
    <source>
        <strain evidence="8">ATCC 13124 / DSM 756 / JCM 1290 / NCIMB 6125 / NCTC 8237 / S 107 / Type A</strain>
    </source>
</reference>
<keyword evidence="1 5" id="KW-0547">Nucleotide-binding</keyword>
<dbReference type="GO" id="GO:0016887">
    <property type="term" value="F:ATP hydrolysis activity"/>
    <property type="evidence" value="ECO:0007669"/>
    <property type="project" value="RHEA"/>
</dbReference>
<dbReference type="InterPro" id="IPR014016">
    <property type="entry name" value="UvrD-like_ATP-bd"/>
</dbReference>
<keyword evidence="8" id="KW-1185">Reference proteome</keyword>
<dbReference type="PANTHER" id="PTHR11070">
    <property type="entry name" value="UVRD / RECB / PCRA DNA HELICASE FAMILY MEMBER"/>
    <property type="match status" value="1"/>
</dbReference>
<dbReference type="Pfam" id="PF00580">
    <property type="entry name" value="UvrD-helicase"/>
    <property type="match status" value="1"/>
</dbReference>
<dbReference type="HOGENOM" id="CLU_010312_4_0_9"/>
<dbReference type="eggNOG" id="COG3973">
    <property type="taxonomic scope" value="Bacteria"/>
</dbReference>
<evidence type="ECO:0000256" key="2">
    <source>
        <dbReference type="ARBA" id="ARBA00022801"/>
    </source>
</evidence>
<name>A0A0H2YPL6_CLOP1</name>
<dbReference type="Gene3D" id="3.40.50.300">
    <property type="entry name" value="P-loop containing nucleotide triphosphate hydrolases"/>
    <property type="match status" value="3"/>
</dbReference>
<evidence type="ECO:0000256" key="3">
    <source>
        <dbReference type="ARBA" id="ARBA00022806"/>
    </source>
</evidence>
<dbReference type="AlphaFoldDB" id="A0A0H2YPL6"/>
<dbReference type="GO" id="GO:0000725">
    <property type="term" value="P:recombinational repair"/>
    <property type="evidence" value="ECO:0007669"/>
    <property type="project" value="TreeGrafter"/>
</dbReference>
<dbReference type="Proteomes" id="UP000001823">
    <property type="component" value="Chromosome"/>
</dbReference>
<protein>
    <recommendedName>
        <fullName evidence="6">UvrD-like helicase ATP-binding domain-containing protein</fullName>
    </recommendedName>
</protein>
<dbReference type="PROSITE" id="PS51198">
    <property type="entry name" value="UVRD_HELICASE_ATP_BIND"/>
    <property type="match status" value="1"/>
</dbReference>
<accession>A0A0H2YPL6</accession>
<gene>
    <name evidence="7" type="ordered locus">CPF_0580</name>
</gene>
<evidence type="ECO:0000313" key="7">
    <source>
        <dbReference type="EMBL" id="ABG82445.1"/>
    </source>
</evidence>
<dbReference type="PANTHER" id="PTHR11070:SF17">
    <property type="entry name" value="DNA HELICASE IV"/>
    <property type="match status" value="1"/>
</dbReference>
<evidence type="ECO:0000313" key="8">
    <source>
        <dbReference type="Proteomes" id="UP000001823"/>
    </source>
</evidence>
<dbReference type="GO" id="GO:0003677">
    <property type="term" value="F:DNA binding"/>
    <property type="evidence" value="ECO:0007669"/>
    <property type="project" value="InterPro"/>
</dbReference>
<dbReference type="KEGG" id="cpf:CPF_0580"/>
<keyword evidence="3 5" id="KW-0347">Helicase</keyword>
<keyword evidence="2 5" id="KW-0378">Hydrolase</keyword>
<organism evidence="7 8">
    <name type="scientific">Clostridium perfringens (strain ATCC 13124 / DSM 756 / JCM 1290 / NCIMB 6125 / NCTC 8237 / Type A)</name>
    <dbReference type="NCBI Taxonomy" id="195103"/>
    <lineage>
        <taxon>Bacteria</taxon>
        <taxon>Bacillati</taxon>
        <taxon>Bacillota</taxon>
        <taxon>Clostridia</taxon>
        <taxon>Eubacteriales</taxon>
        <taxon>Clostridiaceae</taxon>
        <taxon>Clostridium</taxon>
    </lineage>
</organism>
<dbReference type="InterPro" id="IPR013986">
    <property type="entry name" value="DExx_box_DNA_helicase_dom_sf"/>
</dbReference>
<evidence type="ECO:0000256" key="1">
    <source>
        <dbReference type="ARBA" id="ARBA00022741"/>
    </source>
</evidence>
<evidence type="ECO:0000259" key="6">
    <source>
        <dbReference type="PROSITE" id="PS51198"/>
    </source>
</evidence>
<dbReference type="STRING" id="195103.CPF_0580"/>
<keyword evidence="4 5" id="KW-0067">ATP-binding</keyword>
<dbReference type="RefSeq" id="WP_011590265.1">
    <property type="nucleotide sequence ID" value="NC_008261.1"/>
</dbReference>
<proteinExistence type="predicted"/>
<dbReference type="GO" id="GO:0043138">
    <property type="term" value="F:3'-5' DNA helicase activity"/>
    <property type="evidence" value="ECO:0007669"/>
    <property type="project" value="UniProtKB-EC"/>
</dbReference>
<dbReference type="GO" id="GO:0005524">
    <property type="term" value="F:ATP binding"/>
    <property type="evidence" value="ECO:0007669"/>
    <property type="project" value="UniProtKB-UniRule"/>
</dbReference>
<dbReference type="InterPro" id="IPR000212">
    <property type="entry name" value="DNA_helicase_UvrD/REP"/>
</dbReference>
<evidence type="ECO:0000256" key="5">
    <source>
        <dbReference type="PROSITE-ProRule" id="PRU00560"/>
    </source>
</evidence>
<sequence length="706" mass="82949">MTDKKDIEFLVEEKKLEEVSNILNEEMLSYINKRKFVTQYILDYRKNAVEEYKDDEDKLIEYFDHERYVKEQAFTTIDKKLKELTILKESPYFGRVTFNDLEFDQKDTLYVGRFGVTPEGSYEPVIVDWRAPVASLFYHGSLGEASYTSPDGPIKCDIEGRRQIIVKKGELKGVFDSAIDVKDDILQMVLSNNSSDKLKDVIMTIQQEQDEIIRKERTSNIVVNGVAGSGKTTIALHRVAYLLYNYRKELEDKVLILGPNGIFMEYISQVLPSLGEVGVKQETFASFALKEMDSELYIMSFDKYLEKILSEDKEFIEDAKYKNSYEIIKDLDNLVKEMDKDYFHVEDVKYFGDLVISKEEIEEMFNKHYEYMPLFRRSEKIKRIILSKIKDKRDEKVWELNEELRKEKEKLTPEELLIEENNLEFRRKLRIREIVKEVMDSRAKLDSWISREDVLDIYDRFNGNKKEYTINDLAPILYLAIKLEGKKATKDYRHVVIDEAQDYSPLQFKVVRELTGTKYFTVVGDVNQRLIKYSDLAPMMELGKIFDDVNPDIYNLNKSYRSTYEIMEYANKYLDEDRIIPIVRHGKPVEEIEFHNDEELSESIIESLKEFSNEGLESIAIITRDKEELEKVYNLISNKVHLVKFDNEDVLYKGGNVIIPSYFAKGLEFDGVIIVDNGSLKDENEDLIKYIMSTRALHRLKEIQFK</sequence>
<dbReference type="GeneID" id="93003076"/>
<dbReference type="InterPro" id="IPR027417">
    <property type="entry name" value="P-loop_NTPase"/>
</dbReference>
<dbReference type="EMBL" id="CP000246">
    <property type="protein sequence ID" value="ABG82445.1"/>
    <property type="molecule type" value="Genomic_DNA"/>
</dbReference>
<feature type="domain" description="UvrD-like helicase ATP-binding" evidence="6">
    <location>
        <begin position="204"/>
        <end position="563"/>
    </location>
</feature>
<dbReference type="SUPFAM" id="SSF52540">
    <property type="entry name" value="P-loop containing nucleoside triphosphate hydrolases"/>
    <property type="match status" value="1"/>
</dbReference>
<feature type="binding site" evidence="5">
    <location>
        <begin position="225"/>
        <end position="232"/>
    </location>
    <ligand>
        <name>ATP</name>
        <dbReference type="ChEBI" id="CHEBI:30616"/>
    </ligand>
</feature>